<dbReference type="EMBL" id="JAGPYM010000003">
    <property type="protein sequence ID" value="KAH6897300.1"/>
    <property type="molecule type" value="Genomic_DNA"/>
</dbReference>
<protein>
    <submittedName>
        <fullName evidence="2">Histidine phosphatase superfamily</fullName>
    </submittedName>
</protein>
<reference evidence="2 3" key="1">
    <citation type="journal article" date="2021" name="Nat. Commun.">
        <title>Genetic determinants of endophytism in the Arabidopsis root mycobiome.</title>
        <authorList>
            <person name="Mesny F."/>
            <person name="Miyauchi S."/>
            <person name="Thiergart T."/>
            <person name="Pickel B."/>
            <person name="Atanasova L."/>
            <person name="Karlsson M."/>
            <person name="Huettel B."/>
            <person name="Barry K.W."/>
            <person name="Haridas S."/>
            <person name="Chen C."/>
            <person name="Bauer D."/>
            <person name="Andreopoulos W."/>
            <person name="Pangilinan J."/>
            <person name="LaButti K."/>
            <person name="Riley R."/>
            <person name="Lipzen A."/>
            <person name="Clum A."/>
            <person name="Drula E."/>
            <person name="Henrissat B."/>
            <person name="Kohler A."/>
            <person name="Grigoriev I.V."/>
            <person name="Martin F.M."/>
            <person name="Hacquard S."/>
        </authorList>
    </citation>
    <scope>NUCLEOTIDE SEQUENCE [LARGE SCALE GENOMIC DNA]</scope>
    <source>
        <strain evidence="2 3">MPI-CAGE-CH-0241</strain>
    </source>
</reference>
<dbReference type="Gene3D" id="3.40.50.1240">
    <property type="entry name" value="Phosphoglycerate mutase-like"/>
    <property type="match status" value="1"/>
</dbReference>
<dbReference type="GO" id="GO:0016791">
    <property type="term" value="F:phosphatase activity"/>
    <property type="evidence" value="ECO:0007669"/>
    <property type="project" value="TreeGrafter"/>
</dbReference>
<comment type="caution">
    <text evidence="2">The sequence shown here is derived from an EMBL/GenBank/DDBJ whole genome shotgun (WGS) entry which is preliminary data.</text>
</comment>
<accession>A0A9P8WEV9</accession>
<dbReference type="InterPro" id="IPR029033">
    <property type="entry name" value="His_PPase_superfam"/>
</dbReference>
<dbReference type="AlphaFoldDB" id="A0A9P8WEV9"/>
<dbReference type="PANTHER" id="PTHR48100">
    <property type="entry name" value="BROAD-SPECIFICITY PHOSPHATASE YOR283W-RELATED"/>
    <property type="match status" value="1"/>
</dbReference>
<dbReference type="Proteomes" id="UP000777438">
    <property type="component" value="Unassembled WGS sequence"/>
</dbReference>
<dbReference type="GO" id="GO:0005737">
    <property type="term" value="C:cytoplasm"/>
    <property type="evidence" value="ECO:0007669"/>
    <property type="project" value="TreeGrafter"/>
</dbReference>
<gene>
    <name evidence="2" type="ORF">B0T10DRAFT_476566</name>
</gene>
<dbReference type="CDD" id="cd07040">
    <property type="entry name" value="HP"/>
    <property type="match status" value="1"/>
</dbReference>
<evidence type="ECO:0000313" key="3">
    <source>
        <dbReference type="Proteomes" id="UP000777438"/>
    </source>
</evidence>
<proteinExistence type="predicted"/>
<keyword evidence="3" id="KW-1185">Reference proteome</keyword>
<evidence type="ECO:0000313" key="2">
    <source>
        <dbReference type="EMBL" id="KAH6897300.1"/>
    </source>
</evidence>
<dbReference type="InterPro" id="IPR050275">
    <property type="entry name" value="PGM_Phosphatase"/>
</dbReference>
<feature type="chain" id="PRO_5040313340" evidence="1">
    <location>
        <begin position="19"/>
        <end position="365"/>
    </location>
</feature>
<dbReference type="PANTHER" id="PTHR48100:SF32">
    <property type="entry name" value="ANCHORED PROTEIN, PUTATIVE (AFU_ORTHOLOGUE AFUA_1G10590)-RELATED"/>
    <property type="match status" value="1"/>
</dbReference>
<dbReference type="InterPro" id="IPR013078">
    <property type="entry name" value="His_Pase_superF_clade-1"/>
</dbReference>
<dbReference type="OrthoDB" id="496981at2759"/>
<sequence length="365" mass="40746">MKLSLLSAALAFAPAVLAGSSKHRELNYTSVAGVFLQDDTSTDASSFDYANWNFGLLNRTYPSDAKKVRGQWPKGYRTQWERFGKYVDYLNSKASKDTEYKVLVMGRHGEGWHNAAETYYGTPAWNCYWSLQTGNGTATWQDSLLTDAGMKEAYKAKAYFKSRFEEQGMPYFESYYTSPLARCVITAKATFGDLDLPHSHRFYPTVKEYFRESISIHTCDHRSNKTYIRSLNPRSTFESHFPELDKLWTGTKGETTEAQLARSKTVLDDVFTNDGNTWISITSHSGEISKLLTTLNHRTFKLSTGQIIPVLVKAQRIAQEPTSTYASWSTEVTCHAPPVTSISGSGCVCSSSTTLASVLATATSV</sequence>
<name>A0A9P8WEV9_9HYPO</name>
<dbReference type="SUPFAM" id="SSF53254">
    <property type="entry name" value="Phosphoglycerate mutase-like"/>
    <property type="match status" value="1"/>
</dbReference>
<dbReference type="Pfam" id="PF00300">
    <property type="entry name" value="His_Phos_1"/>
    <property type="match status" value="1"/>
</dbReference>
<keyword evidence="1" id="KW-0732">Signal</keyword>
<evidence type="ECO:0000256" key="1">
    <source>
        <dbReference type="SAM" id="SignalP"/>
    </source>
</evidence>
<organism evidence="2 3">
    <name type="scientific">Thelonectria olida</name>
    <dbReference type="NCBI Taxonomy" id="1576542"/>
    <lineage>
        <taxon>Eukaryota</taxon>
        <taxon>Fungi</taxon>
        <taxon>Dikarya</taxon>
        <taxon>Ascomycota</taxon>
        <taxon>Pezizomycotina</taxon>
        <taxon>Sordariomycetes</taxon>
        <taxon>Hypocreomycetidae</taxon>
        <taxon>Hypocreales</taxon>
        <taxon>Nectriaceae</taxon>
        <taxon>Thelonectria</taxon>
    </lineage>
</organism>
<feature type="signal peptide" evidence="1">
    <location>
        <begin position="1"/>
        <end position="18"/>
    </location>
</feature>